<dbReference type="SUPFAM" id="SSF141868">
    <property type="entry name" value="EAL domain-like"/>
    <property type="match status" value="1"/>
</dbReference>
<dbReference type="RefSeq" id="WP_318650922.1">
    <property type="nucleotide sequence ID" value="NZ_CP137852.1"/>
</dbReference>
<dbReference type="InterPro" id="IPR035919">
    <property type="entry name" value="EAL_sf"/>
</dbReference>
<reference evidence="2 3" key="1">
    <citation type="submission" date="2023-11" db="EMBL/GenBank/DDBJ databases">
        <title>Arctic aerobic anoxygenic photoheterotroph Sediminicoccus rosea KRV36 adapts its photosynthesis to long days of polar summer.</title>
        <authorList>
            <person name="Tomasch J."/>
            <person name="Kopejtka K."/>
            <person name="Bily T."/>
            <person name="Gardiner A.T."/>
            <person name="Gardian Z."/>
            <person name="Shivaramu S."/>
            <person name="Koblizek M."/>
            <person name="Engelhardt F."/>
            <person name="Kaftan D."/>
        </authorList>
    </citation>
    <scope>NUCLEOTIDE SEQUENCE [LARGE SCALE GENOMIC DNA]</scope>
    <source>
        <strain evidence="2 3">R-30</strain>
    </source>
</reference>
<keyword evidence="3" id="KW-1185">Reference proteome</keyword>
<dbReference type="EMBL" id="CP137852">
    <property type="protein sequence ID" value="WPB86965.1"/>
    <property type="molecule type" value="Genomic_DNA"/>
</dbReference>
<accession>A0ABZ0PPC8</accession>
<dbReference type="PANTHER" id="PTHR33121">
    <property type="entry name" value="CYCLIC DI-GMP PHOSPHODIESTERASE PDEF"/>
    <property type="match status" value="1"/>
</dbReference>
<evidence type="ECO:0000313" key="3">
    <source>
        <dbReference type="Proteomes" id="UP001305521"/>
    </source>
</evidence>
<proteinExistence type="predicted"/>
<gene>
    <name evidence="2" type="ORF">R9Z33_08830</name>
</gene>
<dbReference type="PANTHER" id="PTHR33121:SF79">
    <property type="entry name" value="CYCLIC DI-GMP PHOSPHODIESTERASE PDED-RELATED"/>
    <property type="match status" value="1"/>
</dbReference>
<dbReference type="Gene3D" id="3.20.20.450">
    <property type="entry name" value="EAL domain"/>
    <property type="match status" value="1"/>
</dbReference>
<feature type="domain" description="EAL" evidence="1">
    <location>
        <begin position="108"/>
        <end position="354"/>
    </location>
</feature>
<dbReference type="Proteomes" id="UP001305521">
    <property type="component" value="Chromosome"/>
</dbReference>
<protein>
    <submittedName>
        <fullName evidence="2">EAL domain-containing protein</fullName>
    </submittedName>
</protein>
<dbReference type="InterPro" id="IPR001633">
    <property type="entry name" value="EAL_dom"/>
</dbReference>
<sequence>MLVLACDPGLINATQAAVAELGAPPPVVLRTQREVLRAVVTSVSGFSHLILEDGDLPIDQSLVDAMAEASPAAIISLLTPEAALSEDGAFLRGLLGGTRHLAHDANRASRNSNRLQAGLQGNSLLLRYQPIIHVRTRRLVLVEALARWRSEPVALTPVNFIPAMEQMGLSRPLAAAVTRIAAWDMSRLPARIDIPVSVNLPAPELDKRDVVAWLGQQLRRSRFPRQRLMIELTETAPVRDLSRMARTLRRLKAAGHGVLMDDYLLDDPRQRLLRLDFAGIKLDRSLVQSLPRSARARNQVLRMARRGLVMTAEGVSSPALLRTLRVLGVARAQGFLMGRPLPVAALPAWNQRWRSAEGLARPAKPHASRT</sequence>
<dbReference type="CDD" id="cd01948">
    <property type="entry name" value="EAL"/>
    <property type="match status" value="1"/>
</dbReference>
<dbReference type="PROSITE" id="PS50883">
    <property type="entry name" value="EAL"/>
    <property type="match status" value="1"/>
</dbReference>
<name>A0ABZ0PPC8_9PROT</name>
<dbReference type="Pfam" id="PF00563">
    <property type="entry name" value="EAL"/>
    <property type="match status" value="1"/>
</dbReference>
<evidence type="ECO:0000313" key="2">
    <source>
        <dbReference type="EMBL" id="WPB86965.1"/>
    </source>
</evidence>
<dbReference type="InterPro" id="IPR050706">
    <property type="entry name" value="Cyclic-di-GMP_PDE-like"/>
</dbReference>
<dbReference type="SMART" id="SM00052">
    <property type="entry name" value="EAL"/>
    <property type="match status" value="1"/>
</dbReference>
<organism evidence="2 3">
    <name type="scientific">Sediminicoccus rosea</name>
    <dbReference type="NCBI Taxonomy" id="1225128"/>
    <lineage>
        <taxon>Bacteria</taxon>
        <taxon>Pseudomonadati</taxon>
        <taxon>Pseudomonadota</taxon>
        <taxon>Alphaproteobacteria</taxon>
        <taxon>Acetobacterales</taxon>
        <taxon>Roseomonadaceae</taxon>
        <taxon>Sediminicoccus</taxon>
    </lineage>
</organism>
<evidence type="ECO:0000259" key="1">
    <source>
        <dbReference type="PROSITE" id="PS50883"/>
    </source>
</evidence>